<evidence type="ECO:0008006" key="2">
    <source>
        <dbReference type="Google" id="ProtNLM"/>
    </source>
</evidence>
<accession>X0UCH3</accession>
<dbReference type="Gene3D" id="3.40.50.300">
    <property type="entry name" value="P-loop containing nucleotide triphosphate hydrolases"/>
    <property type="match status" value="1"/>
</dbReference>
<dbReference type="InterPro" id="IPR027417">
    <property type="entry name" value="P-loop_NTPase"/>
</dbReference>
<name>X0UCH3_9ZZZZ</name>
<reference evidence="1" key="1">
    <citation type="journal article" date="2014" name="Front. Microbiol.">
        <title>High frequency of phylogenetically diverse reductive dehalogenase-homologous genes in deep subseafloor sedimentary metagenomes.</title>
        <authorList>
            <person name="Kawai M."/>
            <person name="Futagami T."/>
            <person name="Toyoda A."/>
            <person name="Takaki Y."/>
            <person name="Nishi S."/>
            <person name="Hori S."/>
            <person name="Arai W."/>
            <person name="Tsubouchi T."/>
            <person name="Morono Y."/>
            <person name="Uchiyama I."/>
            <person name="Ito T."/>
            <person name="Fujiyama A."/>
            <person name="Inagaki F."/>
            <person name="Takami H."/>
        </authorList>
    </citation>
    <scope>NUCLEOTIDE SEQUENCE</scope>
    <source>
        <strain evidence="1">Expedition CK06-06</strain>
    </source>
</reference>
<proteinExistence type="predicted"/>
<gene>
    <name evidence="1" type="ORF">S01H1_19816</name>
</gene>
<feature type="non-terminal residue" evidence="1">
    <location>
        <position position="1"/>
    </location>
</feature>
<organism evidence="1">
    <name type="scientific">marine sediment metagenome</name>
    <dbReference type="NCBI Taxonomy" id="412755"/>
    <lineage>
        <taxon>unclassified sequences</taxon>
        <taxon>metagenomes</taxon>
        <taxon>ecological metagenomes</taxon>
    </lineage>
</organism>
<dbReference type="AlphaFoldDB" id="X0UCH3"/>
<dbReference type="SUPFAM" id="SSF52540">
    <property type="entry name" value="P-loop containing nucleoside triphosphate hydrolases"/>
    <property type="match status" value="1"/>
</dbReference>
<sequence length="124" mass="13880">GQYDHEGGELSVPLAALRKECAKLLSRNKDIILEGHLLCEIRMPADLAVVLQVHPEILEARLEAKGYKAEKLQDNVFCEGIDYCLKHALRKYGKGKVIGVRNEKGIKETLSKILTELEERGLAE</sequence>
<dbReference type="EMBL" id="BARS01010753">
    <property type="protein sequence ID" value="GAF97006.1"/>
    <property type="molecule type" value="Genomic_DNA"/>
</dbReference>
<evidence type="ECO:0000313" key="1">
    <source>
        <dbReference type="EMBL" id="GAF97006.1"/>
    </source>
</evidence>
<comment type="caution">
    <text evidence="1">The sequence shown here is derived from an EMBL/GenBank/DDBJ whole genome shotgun (WGS) entry which is preliminary data.</text>
</comment>
<protein>
    <recommendedName>
        <fullName evidence="2">Adenylate kinase</fullName>
    </recommendedName>
</protein>